<dbReference type="PANTHER" id="PTHR11669">
    <property type="entry name" value="REPLICATION FACTOR C / DNA POLYMERASE III GAMMA-TAU SUBUNIT"/>
    <property type="match status" value="1"/>
</dbReference>
<dbReference type="SUPFAM" id="SSF48019">
    <property type="entry name" value="post-AAA+ oligomerization domain-like"/>
    <property type="match status" value="1"/>
</dbReference>
<keyword evidence="2" id="KW-0479">Metal-binding</keyword>
<dbReference type="InterPro" id="IPR008921">
    <property type="entry name" value="DNA_pol3_clamp-load_cplx_C"/>
</dbReference>
<evidence type="ECO:0000313" key="12">
    <source>
        <dbReference type="Proteomes" id="UP000032360"/>
    </source>
</evidence>
<dbReference type="PANTHER" id="PTHR11669:SF0">
    <property type="entry name" value="PROTEIN STICHEL-LIKE 2"/>
    <property type="match status" value="1"/>
</dbReference>
<dbReference type="InterPro" id="IPR003593">
    <property type="entry name" value="AAA+_ATPase"/>
</dbReference>
<keyword evidence="8" id="KW-0235">DNA replication</keyword>
<keyword evidence="4" id="KW-0862">Zinc</keyword>
<dbReference type="Gene3D" id="3.40.50.300">
    <property type="entry name" value="P-loop containing nucleotide triphosphate hydrolases"/>
    <property type="match status" value="1"/>
</dbReference>
<proteinExistence type="inferred from homology"/>
<evidence type="ECO:0000256" key="1">
    <source>
        <dbReference type="ARBA" id="ARBA00006360"/>
    </source>
</evidence>
<accession>A0A0D8HD91</accession>
<dbReference type="PRINTS" id="PR00830">
    <property type="entry name" value="ENDOLAPTASE"/>
</dbReference>
<dbReference type="InterPro" id="IPR027417">
    <property type="entry name" value="P-loop_NTPase"/>
</dbReference>
<dbReference type="GO" id="GO:0003677">
    <property type="term" value="F:DNA binding"/>
    <property type="evidence" value="ECO:0007669"/>
    <property type="project" value="InterPro"/>
</dbReference>
<gene>
    <name evidence="11" type="primary">dnaX2</name>
    <name evidence="8" type="synonym">dnaX</name>
    <name evidence="11" type="ORF">AXFE_32480</name>
</gene>
<feature type="compositionally biased region" description="Basic and acidic residues" evidence="9">
    <location>
        <begin position="489"/>
        <end position="505"/>
    </location>
</feature>
<comment type="subunit">
    <text evidence="8">DNA polymerase III contains a core (composed of alpha, epsilon and theta chains) that associates with a tau subunit. This core dimerizes to form the POLIII' complex. PolIII' associates with the gamma complex (composed of gamma, delta, delta', psi and chi chains) and with the beta chain to form the complete DNA polymerase III complex.</text>
</comment>
<dbReference type="PATRIC" id="fig|1280514.3.peg.4341"/>
<dbReference type="STRING" id="1280514.AXFE_32480"/>
<dbReference type="Pfam" id="PF13177">
    <property type="entry name" value="DNA_pol3_delta2"/>
    <property type="match status" value="1"/>
</dbReference>
<reference evidence="11 12" key="1">
    <citation type="submission" date="2015-01" db="EMBL/GenBank/DDBJ databases">
        <title>Draft genome of the acidophilic iron oxidizer Acidithrix ferrooxidans strain Py-F3.</title>
        <authorList>
            <person name="Poehlein A."/>
            <person name="Eisen S."/>
            <person name="Schloemann M."/>
            <person name="Johnson B.D."/>
            <person name="Daniel R."/>
            <person name="Muehling M."/>
        </authorList>
    </citation>
    <scope>NUCLEOTIDE SEQUENCE [LARGE SCALE GENOMIC DNA]</scope>
    <source>
        <strain evidence="11 12">Py-F3</strain>
    </source>
</reference>
<evidence type="ECO:0000256" key="6">
    <source>
        <dbReference type="ARBA" id="ARBA00022932"/>
    </source>
</evidence>
<feature type="region of interest" description="Disordered" evidence="9">
    <location>
        <begin position="363"/>
        <end position="505"/>
    </location>
</feature>
<name>A0A0D8HD91_9ACTN</name>
<dbReference type="GO" id="GO:0046872">
    <property type="term" value="F:metal ion binding"/>
    <property type="evidence" value="ECO:0007669"/>
    <property type="project" value="UniProtKB-KW"/>
</dbReference>
<evidence type="ECO:0000256" key="7">
    <source>
        <dbReference type="ARBA" id="ARBA00049244"/>
    </source>
</evidence>
<evidence type="ECO:0000259" key="10">
    <source>
        <dbReference type="SMART" id="SM00382"/>
    </source>
</evidence>
<keyword evidence="3 8" id="KW-0547">Nucleotide-binding</keyword>
<evidence type="ECO:0000256" key="3">
    <source>
        <dbReference type="ARBA" id="ARBA00022741"/>
    </source>
</evidence>
<dbReference type="GO" id="GO:0009360">
    <property type="term" value="C:DNA polymerase III complex"/>
    <property type="evidence" value="ECO:0007669"/>
    <property type="project" value="InterPro"/>
</dbReference>
<dbReference type="GO" id="GO:0005524">
    <property type="term" value="F:ATP binding"/>
    <property type="evidence" value="ECO:0007669"/>
    <property type="project" value="UniProtKB-KW"/>
</dbReference>
<dbReference type="CDD" id="cd00009">
    <property type="entry name" value="AAA"/>
    <property type="match status" value="1"/>
</dbReference>
<dbReference type="AlphaFoldDB" id="A0A0D8HD91"/>
<keyword evidence="8 11" id="KW-0548">Nucleotidyltransferase</keyword>
<dbReference type="EC" id="2.7.7.7" evidence="8"/>
<evidence type="ECO:0000256" key="9">
    <source>
        <dbReference type="SAM" id="MobiDB-lite"/>
    </source>
</evidence>
<dbReference type="InterPro" id="IPR050238">
    <property type="entry name" value="DNA_Rep/Repair_Clamp_Loader"/>
</dbReference>
<dbReference type="RefSeq" id="WP_052606908.1">
    <property type="nucleotide sequence ID" value="NZ_JXYS01000111.1"/>
</dbReference>
<evidence type="ECO:0000256" key="2">
    <source>
        <dbReference type="ARBA" id="ARBA00022723"/>
    </source>
</evidence>
<dbReference type="Pfam" id="PF22608">
    <property type="entry name" value="DNAX_ATPase_lid"/>
    <property type="match status" value="1"/>
</dbReference>
<dbReference type="Gene3D" id="1.10.8.60">
    <property type="match status" value="1"/>
</dbReference>
<comment type="caution">
    <text evidence="11">The sequence shown here is derived from an EMBL/GenBank/DDBJ whole genome shotgun (WGS) entry which is preliminary data.</text>
</comment>
<keyword evidence="5 8" id="KW-0067">ATP-binding</keyword>
<dbReference type="InterPro" id="IPR045085">
    <property type="entry name" value="HLD_clamp_pol_III_gamma_tau"/>
</dbReference>
<protein>
    <recommendedName>
        <fullName evidence="8">DNA polymerase III subunit gamma/tau</fullName>
        <ecNumber evidence="8">2.7.7.7</ecNumber>
    </recommendedName>
</protein>
<feature type="compositionally biased region" description="Polar residues" evidence="9">
    <location>
        <begin position="365"/>
        <end position="375"/>
    </location>
</feature>
<keyword evidence="6 8" id="KW-0239">DNA-directed DNA polymerase</keyword>
<dbReference type="InterPro" id="IPR012763">
    <property type="entry name" value="DNA_pol_III_sug/sutau_N"/>
</dbReference>
<feature type="compositionally biased region" description="Polar residues" evidence="9">
    <location>
        <begin position="405"/>
        <end position="415"/>
    </location>
</feature>
<evidence type="ECO:0000256" key="5">
    <source>
        <dbReference type="ARBA" id="ARBA00022840"/>
    </source>
</evidence>
<feature type="domain" description="AAA+ ATPase" evidence="10">
    <location>
        <begin position="41"/>
        <end position="181"/>
    </location>
</feature>
<dbReference type="SUPFAM" id="SSF52540">
    <property type="entry name" value="P-loop containing nucleoside triphosphate hydrolases"/>
    <property type="match status" value="1"/>
</dbReference>
<evidence type="ECO:0000313" key="11">
    <source>
        <dbReference type="EMBL" id="KJF15915.1"/>
    </source>
</evidence>
<dbReference type="FunFam" id="3.40.50.300:FF:000014">
    <property type="entry name" value="DNA polymerase III subunit gamma/tau"/>
    <property type="match status" value="1"/>
</dbReference>
<dbReference type="GO" id="GO:0003887">
    <property type="term" value="F:DNA-directed DNA polymerase activity"/>
    <property type="evidence" value="ECO:0007669"/>
    <property type="project" value="UniProtKB-KW"/>
</dbReference>
<organism evidence="11 12">
    <name type="scientific">Acidithrix ferrooxidans</name>
    <dbReference type="NCBI Taxonomy" id="1280514"/>
    <lineage>
        <taxon>Bacteria</taxon>
        <taxon>Bacillati</taxon>
        <taxon>Actinomycetota</taxon>
        <taxon>Acidimicrobiia</taxon>
        <taxon>Acidimicrobiales</taxon>
        <taxon>Acidimicrobiaceae</taxon>
        <taxon>Acidithrix</taxon>
    </lineage>
</organism>
<keyword evidence="12" id="KW-1185">Reference proteome</keyword>
<dbReference type="GO" id="GO:0006261">
    <property type="term" value="P:DNA-templated DNA replication"/>
    <property type="evidence" value="ECO:0007669"/>
    <property type="project" value="TreeGrafter"/>
</dbReference>
<evidence type="ECO:0000256" key="4">
    <source>
        <dbReference type="ARBA" id="ARBA00022833"/>
    </source>
</evidence>
<dbReference type="NCBIfam" id="TIGR02397">
    <property type="entry name" value="dnaX_nterm"/>
    <property type="match status" value="1"/>
</dbReference>
<evidence type="ECO:0000256" key="8">
    <source>
        <dbReference type="RuleBase" id="RU364063"/>
    </source>
</evidence>
<dbReference type="SMART" id="SM00382">
    <property type="entry name" value="AAA"/>
    <property type="match status" value="1"/>
</dbReference>
<feature type="compositionally biased region" description="Polar residues" evidence="9">
    <location>
        <begin position="443"/>
        <end position="463"/>
    </location>
</feature>
<dbReference type="OrthoDB" id="9810148at2"/>
<keyword evidence="8 11" id="KW-0808">Transferase</keyword>
<comment type="similarity">
    <text evidence="1 8">Belongs to the DnaX/STICHEL family.</text>
</comment>
<dbReference type="EMBL" id="JXYS01000111">
    <property type="protein sequence ID" value="KJF15915.1"/>
    <property type="molecule type" value="Genomic_DNA"/>
</dbReference>
<comment type="catalytic activity">
    <reaction evidence="7 8">
        <text>DNA(n) + a 2'-deoxyribonucleoside 5'-triphosphate = DNA(n+1) + diphosphate</text>
        <dbReference type="Rhea" id="RHEA:22508"/>
        <dbReference type="Rhea" id="RHEA-COMP:17339"/>
        <dbReference type="Rhea" id="RHEA-COMP:17340"/>
        <dbReference type="ChEBI" id="CHEBI:33019"/>
        <dbReference type="ChEBI" id="CHEBI:61560"/>
        <dbReference type="ChEBI" id="CHEBI:173112"/>
        <dbReference type="EC" id="2.7.7.7"/>
    </reaction>
</comment>
<sequence length="633" mass="68792">MTNTSEYAALYRRFRPQRFEEVLGQDHVTKALRNAVANQRVGHAYLFSGPRGTGKTSTARILAKALNCPNQLAGEPCCECPSCISVTLGRSMDVIELDAASNSGVDAIRSLIAQAPVGIAGEWKVYILDEVHMLTNAASNALLKTLEEPPPRVIFVLATTDPQKVLPTILSRTQAYEFRLLDGSVLEDLVDKVRQSADLNIDEKAMDWVVKQGRGSARDTLSFLDQVVALGGIDDSVRGITEIMEAIANQSPEDVLIAVAASSAKGIEPSRILSEIVSLAREKFLDSFNPQKADRRLPTKRLVKVVEVLGTISGQLRDSPDARATVEAALIRLSQDQLGLPSEIESILEDVITKVIKRNGGVVQSIPQNPTTTSHAAPKNDPPQDYDQPDYSTPRSTVNVDRPNSRPTKPQTDISSLRAGLESKEIKTPRSQGIGSRLGSPGRPSNSPNINDASPQKGPTQNALEPPRKTATPEQGLKEPLRSGSTDRTYPKTDEDHLPGTIDRDQLQRAWPKIVSDLGVGPLEGANLTQGRIISVSPVGAIIGVPNEIIAKSCASNLRGLSQLIKDQFLLTEFRIDIKIQEQVQTNPNVPKIDQNIDSAALIDEFKRGEVANDLGLRKRVLEVFPNATEISE</sequence>
<dbReference type="Proteomes" id="UP000032360">
    <property type="component" value="Unassembled WGS sequence"/>
</dbReference>
<comment type="function">
    <text evidence="8">DNA polymerase III is a complex, multichain enzyme responsible for most of the replicative synthesis in bacteria. This DNA polymerase also exhibits 3' to 5' exonuclease activity.</text>
</comment>